<evidence type="ECO:0000256" key="1">
    <source>
        <dbReference type="ARBA" id="ARBA00007534"/>
    </source>
</evidence>
<dbReference type="InterPro" id="IPR029058">
    <property type="entry name" value="AB_hydrolase_fold"/>
</dbReference>
<reference evidence="5 6" key="1">
    <citation type="journal article" date="2013" name="Genome Announc.">
        <title>Draft Genome Sequence of a Benzothiophene-Desulfurizing Bacterium, Gordona terrae Strain C-6.</title>
        <authorList>
            <person name="Wang W."/>
            <person name="Ma T."/>
            <person name="Ren Y."/>
            <person name="Li G."/>
        </authorList>
    </citation>
    <scope>NUCLEOTIDE SEQUENCE [LARGE SCALE GENOMIC DNA]</scope>
    <source>
        <strain evidence="5 6">C-6</strain>
    </source>
</reference>
<accession>R7YCR2</accession>
<dbReference type="GO" id="GO:0052689">
    <property type="term" value="F:carboxylic ester hydrolase activity"/>
    <property type="evidence" value="ECO:0007669"/>
    <property type="project" value="UniProtKB-KW"/>
</dbReference>
<dbReference type="Gene3D" id="3.40.50.1820">
    <property type="entry name" value="alpha/beta hydrolase"/>
    <property type="match status" value="1"/>
</dbReference>
<comment type="similarity">
    <text evidence="1">Belongs to the cutinase family.</text>
</comment>
<sequence length="363" mass="38230">MLADQPRAVAAPGCADYIWIGAAGSGERDGAAKFQNNGMGNYINRSYLDFKSEAKGRGFTVSQRALDYRARKVPIGESAAAWADFRASAVDGVAKLKQLISTVASQCPSSKLVLAGYSQGASVVHRVLQQRSVPRLAGGLLLADPDRLTYDSVEGAGTAAIPVAGAIVGQGAAQSIPSASYASSRRISSAVGNKFISYCQIQDPVCSFNPGIAGVTYGLAQAVGLPSHTSYIPEWWRLQLADKILPAGSSPANRFVGTWVGDVTQQMGGGGLNLYGAIADLHQRGNAIGGTLSFVRTRGNDGSPGYCTWTIEKSTINGNLLSIDGRKVQDTGDTCSGWKAQFTHRGSSVFFKAKGQGILYRIR</sequence>
<dbReference type="PANTHER" id="PTHR33630">
    <property type="entry name" value="CUTINASE RV1984C-RELATED-RELATED"/>
    <property type="match status" value="1"/>
</dbReference>
<dbReference type="InterPro" id="IPR000675">
    <property type="entry name" value="Cutinase/axe"/>
</dbReference>
<protein>
    <submittedName>
        <fullName evidence="5">Cutinase</fullName>
    </submittedName>
</protein>
<evidence type="ECO:0000256" key="2">
    <source>
        <dbReference type="ARBA" id="ARBA00022487"/>
    </source>
</evidence>
<keyword evidence="3" id="KW-0378">Hydrolase</keyword>
<keyword evidence="2" id="KW-0719">Serine esterase</keyword>
<dbReference type="AlphaFoldDB" id="R7YCR2"/>
<evidence type="ECO:0000256" key="4">
    <source>
        <dbReference type="ARBA" id="ARBA00023157"/>
    </source>
</evidence>
<comment type="caution">
    <text evidence="5">The sequence shown here is derived from an EMBL/GenBank/DDBJ whole genome shotgun (WGS) entry which is preliminary data.</text>
</comment>
<keyword evidence="4" id="KW-1015">Disulfide bond</keyword>
<dbReference type="SMART" id="SM01110">
    <property type="entry name" value="Cutinase"/>
    <property type="match status" value="1"/>
</dbReference>
<dbReference type="PANTHER" id="PTHR33630:SF9">
    <property type="entry name" value="CUTINASE 4"/>
    <property type="match status" value="1"/>
</dbReference>
<dbReference type="EMBL" id="AQPW01000004">
    <property type="protein sequence ID" value="EON33791.1"/>
    <property type="molecule type" value="Genomic_DNA"/>
</dbReference>
<gene>
    <name evidence="5" type="ORF">GTC6_05472</name>
</gene>
<dbReference type="Proteomes" id="UP000013569">
    <property type="component" value="Unassembled WGS sequence"/>
</dbReference>
<dbReference type="Pfam" id="PF01083">
    <property type="entry name" value="Cutinase"/>
    <property type="match status" value="1"/>
</dbReference>
<evidence type="ECO:0000313" key="5">
    <source>
        <dbReference type="EMBL" id="EON33791.1"/>
    </source>
</evidence>
<evidence type="ECO:0000313" key="6">
    <source>
        <dbReference type="Proteomes" id="UP000013569"/>
    </source>
</evidence>
<name>R7YCR2_9ACTN</name>
<evidence type="ECO:0000256" key="3">
    <source>
        <dbReference type="ARBA" id="ARBA00022801"/>
    </source>
</evidence>
<organism evidence="5 6">
    <name type="scientific">Gordonia terrae C-6</name>
    <dbReference type="NCBI Taxonomy" id="1316928"/>
    <lineage>
        <taxon>Bacteria</taxon>
        <taxon>Bacillati</taxon>
        <taxon>Actinomycetota</taxon>
        <taxon>Actinomycetes</taxon>
        <taxon>Mycobacteriales</taxon>
        <taxon>Gordoniaceae</taxon>
        <taxon>Gordonia</taxon>
    </lineage>
</organism>
<dbReference type="SUPFAM" id="SSF53474">
    <property type="entry name" value="alpha/beta-Hydrolases"/>
    <property type="match status" value="1"/>
</dbReference>
<proteinExistence type="inferred from homology"/>